<dbReference type="AlphaFoldDB" id="A0A084G1V9"/>
<gene>
    <name evidence="2" type="ORF">SAPIO_CDS7426</name>
</gene>
<dbReference type="InterPro" id="IPR027796">
    <property type="entry name" value="OTT_1508_deam-like"/>
</dbReference>
<dbReference type="OrthoDB" id="3251507at2759"/>
<dbReference type="HOGENOM" id="CLU_027514_2_2_1"/>
<name>A0A084G1V9_PSEDA</name>
<keyword evidence="3" id="KW-1185">Reference proteome</keyword>
<feature type="region of interest" description="Disordered" evidence="1">
    <location>
        <begin position="450"/>
        <end position="496"/>
    </location>
</feature>
<feature type="region of interest" description="Disordered" evidence="1">
    <location>
        <begin position="516"/>
        <end position="561"/>
    </location>
</feature>
<dbReference type="RefSeq" id="XP_016641120.1">
    <property type="nucleotide sequence ID" value="XM_016789293.1"/>
</dbReference>
<sequence length="597" mass="66548">MGSIGALGPASREAPRRISELPSPLRRQFYPPVVFLDVLERAGSSNQRSIRLDSDVSLERSLDPEQIFRGFVNRLALICQNEPSGNTVTAAAILQEPDKVLSYLSCLGEHLKDCIQALRNSEKGGKSTEGDRLLIPLLENLTVLASTALERAKANLDSEVSKNNYLSAIKAVIESIDGIYSSSQVFYRIRLWLVNEERLHNSGCWYEVCHVSERLSAYRKAAETFLLARELWPSLFDQFDVQFLDSIPKGPCPLLGAAKTAQQFIRVLTSDEAALARSRDEVDRLNTVGDFDGQLEEKWNSNIKPIVHAEIQLHHWLENNGGTAPHRFFNMYTYIGSSKPTCKLCAYYFDEHPTDVKVRTSHGNVYSAWAYPPVYMDQGERGQKTRLRVMHSMKKRIVADIFRLLTERVGHRRAHDSTDQWQESVRLPPRVNTDIMSDYLDFMSDTMDNLSLAGEPDIDTTHSTPRRQERGSNNTDTPSQTRLSIPQETVGPPPLSEADTIARYLEFISDTMDNLSLSGEPAVETDDVAGSWDRRGSDTDTPSTSQLPASQLASSTSADGEDILATETEAESDSGRRNGIPLSLAGLRSTSFSTRGS</sequence>
<reference evidence="2 3" key="1">
    <citation type="journal article" date="2014" name="Genome Announc.">
        <title>Draft genome sequence of the pathogenic fungus Scedosporium apiospermum.</title>
        <authorList>
            <person name="Vandeputte P."/>
            <person name="Ghamrawi S."/>
            <person name="Rechenmann M."/>
            <person name="Iltis A."/>
            <person name="Giraud S."/>
            <person name="Fleury M."/>
            <person name="Thornton C."/>
            <person name="Delhaes L."/>
            <person name="Meyer W."/>
            <person name="Papon N."/>
            <person name="Bouchara J.P."/>
        </authorList>
    </citation>
    <scope>NUCLEOTIDE SEQUENCE [LARGE SCALE GENOMIC DNA]</scope>
    <source>
        <strain evidence="2 3">IHEM 14462</strain>
    </source>
</reference>
<dbReference type="OMA" id="YWVAANT"/>
<dbReference type="VEuPathDB" id="FungiDB:SAPIO_CDS7426"/>
<dbReference type="PANTHER" id="PTHR42037:SF1">
    <property type="match status" value="1"/>
</dbReference>
<dbReference type="Pfam" id="PF14441">
    <property type="entry name" value="OTT_1508_deam"/>
    <property type="match status" value="1"/>
</dbReference>
<dbReference type="PANTHER" id="PTHR42037">
    <property type="match status" value="1"/>
</dbReference>
<dbReference type="KEGG" id="sapo:SAPIO_CDS7426"/>
<evidence type="ECO:0000313" key="2">
    <source>
        <dbReference type="EMBL" id="KEZ41321.1"/>
    </source>
</evidence>
<comment type="caution">
    <text evidence="2">The sequence shown here is derived from an EMBL/GenBank/DDBJ whole genome shotgun (WGS) entry which is preliminary data.</text>
</comment>
<dbReference type="EMBL" id="JOWA01000110">
    <property type="protein sequence ID" value="KEZ41321.1"/>
    <property type="molecule type" value="Genomic_DNA"/>
</dbReference>
<organism evidence="2 3">
    <name type="scientific">Pseudallescheria apiosperma</name>
    <name type="common">Scedosporium apiospermum</name>
    <dbReference type="NCBI Taxonomy" id="563466"/>
    <lineage>
        <taxon>Eukaryota</taxon>
        <taxon>Fungi</taxon>
        <taxon>Dikarya</taxon>
        <taxon>Ascomycota</taxon>
        <taxon>Pezizomycotina</taxon>
        <taxon>Sordariomycetes</taxon>
        <taxon>Hypocreomycetidae</taxon>
        <taxon>Microascales</taxon>
        <taxon>Microascaceae</taxon>
        <taxon>Scedosporium</taxon>
    </lineage>
</organism>
<protein>
    <submittedName>
        <fullName evidence="2">Uncharacterized protein</fullName>
    </submittedName>
</protein>
<feature type="compositionally biased region" description="Polar residues" evidence="1">
    <location>
        <begin position="539"/>
        <end position="558"/>
    </location>
</feature>
<evidence type="ECO:0000256" key="1">
    <source>
        <dbReference type="SAM" id="MobiDB-lite"/>
    </source>
</evidence>
<proteinExistence type="predicted"/>
<accession>A0A084G1V9</accession>
<dbReference type="GeneID" id="27726498"/>
<dbReference type="Proteomes" id="UP000028545">
    <property type="component" value="Unassembled WGS sequence"/>
</dbReference>
<feature type="compositionally biased region" description="Polar residues" evidence="1">
    <location>
        <begin position="471"/>
        <end position="487"/>
    </location>
</feature>
<evidence type="ECO:0000313" key="3">
    <source>
        <dbReference type="Proteomes" id="UP000028545"/>
    </source>
</evidence>